<dbReference type="GO" id="GO:0016746">
    <property type="term" value="F:acyltransferase activity"/>
    <property type="evidence" value="ECO:0007669"/>
    <property type="project" value="UniProtKB-KW"/>
</dbReference>
<evidence type="ECO:0000256" key="3">
    <source>
        <dbReference type="ARBA" id="ARBA00022519"/>
    </source>
</evidence>
<comment type="caution">
    <text evidence="7">The sequence shown here is derived from an EMBL/GenBank/DDBJ whole genome shotgun (WGS) entry which is preliminary data.</text>
</comment>
<dbReference type="GO" id="GO:0009247">
    <property type="term" value="P:glycolipid biosynthetic process"/>
    <property type="evidence" value="ECO:0007669"/>
    <property type="project" value="UniProtKB-ARBA"/>
</dbReference>
<keyword evidence="4" id="KW-0808">Transferase</keyword>
<reference evidence="7 8" key="1">
    <citation type="submission" date="2020-10" db="EMBL/GenBank/DDBJ databases">
        <title>Ca. Dormibacterota MAGs.</title>
        <authorList>
            <person name="Montgomery K."/>
        </authorList>
    </citation>
    <scope>NUCLEOTIDE SEQUENCE [LARGE SCALE GENOMIC DNA]</scope>
    <source>
        <strain evidence="7">SC8812_S17_18</strain>
    </source>
</reference>
<evidence type="ECO:0000313" key="8">
    <source>
        <dbReference type="Proteomes" id="UP000606991"/>
    </source>
</evidence>
<evidence type="ECO:0000256" key="4">
    <source>
        <dbReference type="ARBA" id="ARBA00022679"/>
    </source>
</evidence>
<evidence type="ECO:0000256" key="6">
    <source>
        <dbReference type="ARBA" id="ARBA00023315"/>
    </source>
</evidence>
<gene>
    <name evidence="7" type="ORF">JF886_11240</name>
</gene>
<dbReference type="Pfam" id="PF03279">
    <property type="entry name" value="Lip_A_acyltrans"/>
    <property type="match status" value="1"/>
</dbReference>
<sequence>MVEAGRGSTLPARSRLFPWRQRREPMLPYHLYRAGSGLVRVLPRRASFVLADRVADVLLAAVPRKFDPLRNNLRHVLPDLGDRELHRIVRRNLRHLSRSWVDVMAMPLDPAGTTRRLREVNLHHYTDALDRGKGVVVVSMHFGAWETGLAAWNGGGGQLALLAEQLRPQKLFEAIAGARGALGVKVIPIDIETMLHGDVQTARRIGAAAMREVFKHLRGGGAIAIAIDRDLSGTGTQMPFFGAPAPIPLGVVEVAMRSGAAVVPIVLPRTSWGAEGRVFPEIPYDPDAPREAESARIAGEILAIFETVIRANPDQWHVLDPVWPESAS</sequence>
<keyword evidence="3" id="KW-0997">Cell inner membrane</keyword>
<evidence type="ECO:0000256" key="2">
    <source>
        <dbReference type="ARBA" id="ARBA00022475"/>
    </source>
</evidence>
<keyword evidence="5" id="KW-0472">Membrane</keyword>
<evidence type="ECO:0000256" key="5">
    <source>
        <dbReference type="ARBA" id="ARBA00023136"/>
    </source>
</evidence>
<dbReference type="InterPro" id="IPR004960">
    <property type="entry name" value="LipA_acyltrans"/>
</dbReference>
<evidence type="ECO:0000313" key="7">
    <source>
        <dbReference type="EMBL" id="MBJ7595411.1"/>
    </source>
</evidence>
<dbReference type="GO" id="GO:0005886">
    <property type="term" value="C:plasma membrane"/>
    <property type="evidence" value="ECO:0007669"/>
    <property type="project" value="UniProtKB-SubCell"/>
</dbReference>
<evidence type="ECO:0008006" key="9">
    <source>
        <dbReference type="Google" id="ProtNLM"/>
    </source>
</evidence>
<accession>A0A934K379</accession>
<dbReference type="AlphaFoldDB" id="A0A934K379"/>
<organism evidence="7 8">
    <name type="scientific">Candidatus Aeolococcus gillhamiae</name>
    <dbReference type="NCBI Taxonomy" id="3127015"/>
    <lineage>
        <taxon>Bacteria</taxon>
        <taxon>Bacillati</taxon>
        <taxon>Candidatus Dormiibacterota</taxon>
        <taxon>Candidatus Dormibacteria</taxon>
        <taxon>Candidatus Aeolococcales</taxon>
        <taxon>Candidatus Aeolococcaceae</taxon>
        <taxon>Candidatus Aeolococcus</taxon>
    </lineage>
</organism>
<dbReference type="PANTHER" id="PTHR30606:SF10">
    <property type="entry name" value="PHOSPHATIDYLINOSITOL MANNOSIDE ACYLTRANSFERASE"/>
    <property type="match status" value="1"/>
</dbReference>
<keyword evidence="6" id="KW-0012">Acyltransferase</keyword>
<dbReference type="EMBL" id="JAEKNS010000116">
    <property type="protein sequence ID" value="MBJ7595411.1"/>
    <property type="molecule type" value="Genomic_DNA"/>
</dbReference>
<dbReference type="CDD" id="cd07984">
    <property type="entry name" value="LPLAT_LABLAT-like"/>
    <property type="match status" value="1"/>
</dbReference>
<protein>
    <recommendedName>
        <fullName evidence="9">Lysophospholipid acyltransferase family protein</fullName>
    </recommendedName>
</protein>
<dbReference type="PANTHER" id="PTHR30606">
    <property type="entry name" value="LIPID A BIOSYNTHESIS LAUROYL ACYLTRANSFERASE"/>
    <property type="match status" value="1"/>
</dbReference>
<keyword evidence="2" id="KW-1003">Cell membrane</keyword>
<comment type="subcellular location">
    <subcellularLocation>
        <location evidence="1">Cell inner membrane</location>
    </subcellularLocation>
</comment>
<name>A0A934K379_9BACT</name>
<proteinExistence type="predicted"/>
<dbReference type="Proteomes" id="UP000606991">
    <property type="component" value="Unassembled WGS sequence"/>
</dbReference>
<dbReference type="RefSeq" id="WP_337312496.1">
    <property type="nucleotide sequence ID" value="NZ_JAEKNS010000116.1"/>
</dbReference>
<evidence type="ECO:0000256" key="1">
    <source>
        <dbReference type="ARBA" id="ARBA00004533"/>
    </source>
</evidence>